<keyword evidence="1" id="KW-1133">Transmembrane helix</keyword>
<organism evidence="2 3">
    <name type="scientific">Cichlidogyrus casuarinus</name>
    <dbReference type="NCBI Taxonomy" id="1844966"/>
    <lineage>
        <taxon>Eukaryota</taxon>
        <taxon>Metazoa</taxon>
        <taxon>Spiralia</taxon>
        <taxon>Lophotrochozoa</taxon>
        <taxon>Platyhelminthes</taxon>
        <taxon>Monogenea</taxon>
        <taxon>Monopisthocotylea</taxon>
        <taxon>Dactylogyridea</taxon>
        <taxon>Ancyrocephalidae</taxon>
        <taxon>Cichlidogyrus</taxon>
    </lineage>
</organism>
<protein>
    <submittedName>
        <fullName evidence="2">Uncharacterized protein</fullName>
    </submittedName>
</protein>
<keyword evidence="1" id="KW-0472">Membrane</keyword>
<keyword evidence="3" id="KW-1185">Reference proteome</keyword>
<feature type="transmembrane region" description="Helical" evidence="1">
    <location>
        <begin position="62"/>
        <end position="83"/>
    </location>
</feature>
<dbReference type="Proteomes" id="UP001626550">
    <property type="component" value="Unassembled WGS sequence"/>
</dbReference>
<keyword evidence="1" id="KW-0812">Transmembrane</keyword>
<sequence length="198" mass="21970">MLESGRTGQQARQVTVDQFCQLSAAGGALENFIDLTMGEDEILRLHWNLQRRMNLVSNTLQRWFVCWTLFSVVWSLTYIVGWLKPSSTPTNGLSSLIEGSVGVCLLALPCILVWLMISAYAEVNAEVNNLLRAIYPLEGSRITFLRISMPIKGQQAWQVGLFGVPVTHATAVTVVIALGVTISARMLWAELSRSFQLV</sequence>
<evidence type="ECO:0000313" key="2">
    <source>
        <dbReference type="EMBL" id="KAL3317851.1"/>
    </source>
</evidence>
<evidence type="ECO:0000313" key="3">
    <source>
        <dbReference type="Proteomes" id="UP001626550"/>
    </source>
</evidence>
<dbReference type="EMBL" id="JBJKFK010000319">
    <property type="protein sequence ID" value="KAL3317851.1"/>
    <property type="molecule type" value="Genomic_DNA"/>
</dbReference>
<proteinExistence type="predicted"/>
<feature type="transmembrane region" description="Helical" evidence="1">
    <location>
        <begin position="166"/>
        <end position="188"/>
    </location>
</feature>
<gene>
    <name evidence="2" type="ORF">Ciccas_003496</name>
</gene>
<evidence type="ECO:0000256" key="1">
    <source>
        <dbReference type="SAM" id="Phobius"/>
    </source>
</evidence>
<name>A0ABD2QE81_9PLAT</name>
<dbReference type="AlphaFoldDB" id="A0ABD2QE81"/>
<accession>A0ABD2QE81</accession>
<feature type="transmembrane region" description="Helical" evidence="1">
    <location>
        <begin position="95"/>
        <end position="121"/>
    </location>
</feature>
<comment type="caution">
    <text evidence="2">The sequence shown here is derived from an EMBL/GenBank/DDBJ whole genome shotgun (WGS) entry which is preliminary data.</text>
</comment>
<reference evidence="2 3" key="1">
    <citation type="submission" date="2024-11" db="EMBL/GenBank/DDBJ databases">
        <title>Adaptive evolution of stress response genes in parasites aligns with host niche diversity.</title>
        <authorList>
            <person name="Hahn C."/>
            <person name="Resl P."/>
        </authorList>
    </citation>
    <scope>NUCLEOTIDE SEQUENCE [LARGE SCALE GENOMIC DNA]</scope>
    <source>
        <strain evidence="2">EGGRZ-B1_66</strain>
        <tissue evidence="2">Body</tissue>
    </source>
</reference>